<dbReference type="EMBL" id="JAUQUB010000003">
    <property type="protein sequence ID" value="MDO7882951.1"/>
    <property type="molecule type" value="Genomic_DNA"/>
</dbReference>
<dbReference type="SUPFAM" id="SSF52317">
    <property type="entry name" value="Class I glutamine amidotransferase-like"/>
    <property type="match status" value="1"/>
</dbReference>
<evidence type="ECO:0000256" key="2">
    <source>
        <dbReference type="ARBA" id="ARBA00023163"/>
    </source>
</evidence>
<dbReference type="Proteomes" id="UP001241072">
    <property type="component" value="Unassembled WGS sequence"/>
</dbReference>
<evidence type="ECO:0000256" key="1">
    <source>
        <dbReference type="ARBA" id="ARBA00023015"/>
    </source>
</evidence>
<reference evidence="4 5" key="1">
    <citation type="submission" date="2023-07" db="EMBL/GenBank/DDBJ databases">
        <title>Protaetiibacter sp. nov WY-16 isolated from soil.</title>
        <authorList>
            <person name="Liu B."/>
            <person name="Wan Y."/>
        </authorList>
    </citation>
    <scope>NUCLEOTIDE SEQUENCE [LARGE SCALE GENOMIC DNA]</scope>
    <source>
        <strain evidence="4 5">WY-16</strain>
    </source>
</reference>
<dbReference type="Gene3D" id="3.40.50.880">
    <property type="match status" value="1"/>
</dbReference>
<dbReference type="Pfam" id="PF12833">
    <property type="entry name" value="HTH_18"/>
    <property type="match status" value="1"/>
</dbReference>
<dbReference type="SUPFAM" id="SSF46689">
    <property type="entry name" value="Homeodomain-like"/>
    <property type="match status" value="2"/>
</dbReference>
<dbReference type="InterPro" id="IPR018060">
    <property type="entry name" value="HTH_AraC"/>
</dbReference>
<dbReference type="CDD" id="cd03137">
    <property type="entry name" value="GATase1_AraC_1"/>
    <property type="match status" value="1"/>
</dbReference>
<dbReference type="InterPro" id="IPR052158">
    <property type="entry name" value="INH-QAR"/>
</dbReference>
<dbReference type="InterPro" id="IPR002818">
    <property type="entry name" value="DJ-1/PfpI"/>
</dbReference>
<keyword evidence="1" id="KW-0805">Transcription regulation</keyword>
<comment type="caution">
    <text evidence="4">The sequence shown here is derived from an EMBL/GenBank/DDBJ whole genome shotgun (WGS) entry which is preliminary data.</text>
</comment>
<name>A0ABT9BPK2_9MICO</name>
<dbReference type="Gene3D" id="1.10.10.60">
    <property type="entry name" value="Homeodomain-like"/>
    <property type="match status" value="1"/>
</dbReference>
<dbReference type="RefSeq" id="WP_305003383.1">
    <property type="nucleotide sequence ID" value="NZ_JAUQUB010000003.1"/>
</dbReference>
<organism evidence="4 5">
    <name type="scientific">Antiquaquibacter soli</name>
    <dbReference type="NCBI Taxonomy" id="3064523"/>
    <lineage>
        <taxon>Bacteria</taxon>
        <taxon>Bacillati</taxon>
        <taxon>Actinomycetota</taxon>
        <taxon>Actinomycetes</taxon>
        <taxon>Micrococcales</taxon>
        <taxon>Microbacteriaceae</taxon>
        <taxon>Antiquaquibacter</taxon>
    </lineage>
</organism>
<dbReference type="PANTHER" id="PTHR43130:SF3">
    <property type="entry name" value="HTH-TYPE TRANSCRIPTIONAL REGULATOR RV1931C"/>
    <property type="match status" value="1"/>
</dbReference>
<evidence type="ECO:0000313" key="5">
    <source>
        <dbReference type="Proteomes" id="UP001241072"/>
    </source>
</evidence>
<accession>A0ABT9BPK2</accession>
<dbReference type="PANTHER" id="PTHR43130">
    <property type="entry name" value="ARAC-FAMILY TRANSCRIPTIONAL REGULATOR"/>
    <property type="match status" value="1"/>
</dbReference>
<protein>
    <submittedName>
        <fullName evidence="4">Helix-turn-helix domain-containing protein</fullName>
    </submittedName>
</protein>
<sequence length="316" mass="34032">MTAHRVVVLAQEGAYPFELGIPARIFGATDGAYDVQLTTPTGGAITTNAGFSVVPAVGPDVLRTADTVIVAPVDPYQLRPSLTAEMEAALALVRPDARLVSICTGSFTLAAAGLLVGRTAATHWQCAPLFRDWYPDVELDENVLFSGDSSLVTSAGAASGIDLCLHLIREDHGVELATLAARRCVVAPHREGGQAQFIERPIPDAPDLSTSATRAWALERLADDLTIPRLAQHAHMSERTFVRRFRADTGLAVREWLTQQRLVAARRLLETTELGIDSVAAEVGYATATSLRRHLATHLGVSPTTYRRSHRVRDAA</sequence>
<dbReference type="InterPro" id="IPR029062">
    <property type="entry name" value="Class_I_gatase-like"/>
</dbReference>
<dbReference type="PROSITE" id="PS01124">
    <property type="entry name" value="HTH_ARAC_FAMILY_2"/>
    <property type="match status" value="1"/>
</dbReference>
<feature type="domain" description="HTH araC/xylS-type" evidence="3">
    <location>
        <begin position="211"/>
        <end position="309"/>
    </location>
</feature>
<dbReference type="SMART" id="SM00342">
    <property type="entry name" value="HTH_ARAC"/>
    <property type="match status" value="1"/>
</dbReference>
<keyword evidence="5" id="KW-1185">Reference proteome</keyword>
<gene>
    <name evidence="4" type="ORF">Q5716_12005</name>
</gene>
<dbReference type="InterPro" id="IPR009057">
    <property type="entry name" value="Homeodomain-like_sf"/>
</dbReference>
<evidence type="ECO:0000259" key="3">
    <source>
        <dbReference type="PROSITE" id="PS01124"/>
    </source>
</evidence>
<dbReference type="Pfam" id="PF01965">
    <property type="entry name" value="DJ-1_PfpI"/>
    <property type="match status" value="1"/>
</dbReference>
<evidence type="ECO:0000313" key="4">
    <source>
        <dbReference type="EMBL" id="MDO7882951.1"/>
    </source>
</evidence>
<proteinExistence type="predicted"/>
<keyword evidence="2" id="KW-0804">Transcription</keyword>